<evidence type="ECO:0000256" key="1">
    <source>
        <dbReference type="SAM" id="MobiDB-lite"/>
    </source>
</evidence>
<dbReference type="KEGG" id="halu:HUG12_06090"/>
<sequence length="170" mass="18629">MTSIDASDHAGIDVGDARASDCQTEPAGPPNHEHDMQFPHHAIPDGTTWAPHHVYIGVLVTLVALLVLWDDARRSESWLLLAALFGATFAFALVWQHYAAAGAVLTLTLLVVALSVPLFGPFWRDYPLFGWRGVAIVGVLLALDDAIEHAFGWPMPADWFWKAWLHGAIT</sequence>
<evidence type="ECO:0000313" key="4">
    <source>
        <dbReference type="Proteomes" id="UP000509626"/>
    </source>
</evidence>
<feature type="transmembrane region" description="Helical" evidence="2">
    <location>
        <begin position="78"/>
        <end position="95"/>
    </location>
</feature>
<keyword evidence="2" id="KW-0812">Transmembrane</keyword>
<keyword evidence="2" id="KW-0472">Membrane</keyword>
<feature type="region of interest" description="Disordered" evidence="1">
    <location>
        <begin position="17"/>
        <end position="37"/>
    </location>
</feature>
<dbReference type="AlphaFoldDB" id="A0A7D5L9T2"/>
<evidence type="ECO:0000256" key="2">
    <source>
        <dbReference type="SAM" id="Phobius"/>
    </source>
</evidence>
<evidence type="ECO:0000313" key="3">
    <source>
        <dbReference type="EMBL" id="QLG61327.1"/>
    </source>
</evidence>
<dbReference type="EMBL" id="CP058579">
    <property type="protein sequence ID" value="QLG61327.1"/>
    <property type="molecule type" value="Genomic_DNA"/>
</dbReference>
<dbReference type="RefSeq" id="WP_179267912.1">
    <property type="nucleotide sequence ID" value="NZ_CP058579.1"/>
</dbReference>
<keyword evidence="4" id="KW-1185">Reference proteome</keyword>
<reference evidence="3 4" key="1">
    <citation type="submission" date="2020-06" db="EMBL/GenBank/DDBJ databases">
        <title>NJ-3-1, isolated from saline soil.</title>
        <authorList>
            <person name="Cui H.L."/>
            <person name="Shi X."/>
        </authorList>
    </citation>
    <scope>NUCLEOTIDE SEQUENCE [LARGE SCALE GENOMIC DNA]</scope>
    <source>
        <strain evidence="3 4">NJ-3-1</strain>
    </source>
</reference>
<gene>
    <name evidence="3" type="ORF">HUG12_06090</name>
</gene>
<dbReference type="Proteomes" id="UP000509626">
    <property type="component" value="Chromosome"/>
</dbReference>
<accession>A0A7D5L9T2</accession>
<dbReference type="OrthoDB" id="324966at2157"/>
<keyword evidence="2" id="KW-1133">Transmembrane helix</keyword>
<organism evidence="3 4">
    <name type="scientific">Halorarum salinum</name>
    <dbReference type="NCBI Taxonomy" id="2743089"/>
    <lineage>
        <taxon>Archaea</taxon>
        <taxon>Methanobacteriati</taxon>
        <taxon>Methanobacteriota</taxon>
        <taxon>Stenosarchaea group</taxon>
        <taxon>Halobacteria</taxon>
        <taxon>Halobacteriales</taxon>
        <taxon>Haloferacaceae</taxon>
        <taxon>Halorarum</taxon>
    </lineage>
</organism>
<name>A0A7D5L9T2_9EURY</name>
<dbReference type="GeneID" id="56037011"/>
<protein>
    <submittedName>
        <fullName evidence="3">Uncharacterized protein</fullName>
    </submittedName>
</protein>
<feature type="transmembrane region" description="Helical" evidence="2">
    <location>
        <begin position="52"/>
        <end position="69"/>
    </location>
</feature>
<feature type="transmembrane region" description="Helical" evidence="2">
    <location>
        <begin position="101"/>
        <end position="123"/>
    </location>
</feature>
<proteinExistence type="predicted"/>